<dbReference type="Pfam" id="PF14312">
    <property type="entry name" value="FG-GAP_2"/>
    <property type="match status" value="1"/>
</dbReference>
<dbReference type="InterPro" id="IPR013517">
    <property type="entry name" value="FG-GAP"/>
</dbReference>
<evidence type="ECO:0000256" key="1">
    <source>
        <dbReference type="ARBA" id="ARBA00022729"/>
    </source>
</evidence>
<keyword evidence="6" id="KW-1185">Reference proteome</keyword>
<accession>A0A4R3LLC3</accession>
<gene>
    <name evidence="5" type="ORF">EDC25_10397</name>
</gene>
<dbReference type="Proteomes" id="UP000294599">
    <property type="component" value="Unassembled WGS sequence"/>
</dbReference>
<dbReference type="InterPro" id="IPR028994">
    <property type="entry name" value="Integrin_alpha_N"/>
</dbReference>
<name>A0A4R3LLC3_9GAMM</name>
<dbReference type="RefSeq" id="WP_164484113.1">
    <property type="nucleotide sequence ID" value="NZ_JBHLWF010000007.1"/>
</dbReference>
<evidence type="ECO:0000256" key="2">
    <source>
        <dbReference type="ARBA" id="ARBA00022737"/>
    </source>
</evidence>
<dbReference type="PANTHER" id="PTHR36220">
    <property type="entry name" value="UNNAMED PRODUCT"/>
    <property type="match status" value="1"/>
</dbReference>
<dbReference type="EMBL" id="SMAF01000003">
    <property type="protein sequence ID" value="TCT00329.1"/>
    <property type="molecule type" value="Genomic_DNA"/>
</dbReference>
<comment type="caution">
    <text evidence="5">The sequence shown here is derived from an EMBL/GenBank/DDBJ whole genome shotgun (WGS) entry which is preliminary data.</text>
</comment>
<dbReference type="Gene3D" id="2.130.10.130">
    <property type="entry name" value="Integrin alpha, N-terminal"/>
    <property type="match status" value="1"/>
</dbReference>
<keyword evidence="1 4" id="KW-0732">Signal</keyword>
<keyword evidence="3" id="KW-0325">Glycoprotein</keyword>
<dbReference type="AlphaFoldDB" id="A0A4R3LLC3"/>
<sequence>MSRRSTASLSRIVLACAVAAQAGSPALADDRGSAVLDPVHELVASLEGDFSGLPEQDDPRFGHSVALRGDTLVVGAPGTLTGSSGNIFARGAVFIYRRNESGLGWSLHQRIAFGTGGDGQCGHTVALSDNFLMVGCPWHQVSGNARGRAVIYNRDGATGNYVDAINLVGTTNGDTCGYSVAIIDGAPGTDSPLPMAAMGCPGRTFPLGGGLGANTGAVEVFRWLLAWDQAATLAPPAIAANNDSRYGHSLLFNRAGPSPGMTLLLGVGIPGKDRVEMRAMGATVMDWPVERTIDGPANSRFGHSIHMHTGRLVIGAPERLVPNPTLMPPTATPSGSITIMSRSCTIVGGCGWSQNADEILAIPTAQVVVSQNRMGHAVHALTPNRVVAGAPHFPYSTYFGQVIHYLLDAGAWIRHSDEPFDPLAASFPTSQAGYALAGDEAWLAVGLPGEPTGFGRVNVYGWDLNDAIFADDFECHGPAPGCIL</sequence>
<evidence type="ECO:0000256" key="3">
    <source>
        <dbReference type="ARBA" id="ARBA00023180"/>
    </source>
</evidence>
<dbReference type="PANTHER" id="PTHR36220:SF1">
    <property type="entry name" value="GAMMA TUBULIN COMPLEX COMPONENT C-TERMINAL DOMAIN-CONTAINING PROTEIN"/>
    <property type="match status" value="1"/>
</dbReference>
<dbReference type="InterPro" id="IPR013519">
    <property type="entry name" value="Int_alpha_beta-p"/>
</dbReference>
<evidence type="ECO:0000256" key="4">
    <source>
        <dbReference type="SAM" id="SignalP"/>
    </source>
</evidence>
<evidence type="ECO:0000313" key="6">
    <source>
        <dbReference type="Proteomes" id="UP000294599"/>
    </source>
</evidence>
<dbReference type="SMART" id="SM00191">
    <property type="entry name" value="Int_alpha"/>
    <property type="match status" value="4"/>
</dbReference>
<reference evidence="5 6" key="1">
    <citation type="submission" date="2019-03" db="EMBL/GenBank/DDBJ databases">
        <title>Genomic Encyclopedia of Type Strains, Phase IV (KMG-IV): sequencing the most valuable type-strain genomes for metagenomic binning, comparative biology and taxonomic classification.</title>
        <authorList>
            <person name="Goeker M."/>
        </authorList>
    </citation>
    <scope>NUCLEOTIDE SEQUENCE [LARGE SCALE GENOMIC DNA]</scope>
    <source>
        <strain evidence="5 6">DSM 21944</strain>
    </source>
</reference>
<proteinExistence type="predicted"/>
<dbReference type="PROSITE" id="PS51470">
    <property type="entry name" value="FG_GAP"/>
    <property type="match status" value="1"/>
</dbReference>
<feature type="signal peptide" evidence="4">
    <location>
        <begin position="1"/>
        <end position="28"/>
    </location>
</feature>
<organism evidence="5 6">
    <name type="scientific">Pseudofulvimonas gallinarii</name>
    <dbReference type="NCBI Taxonomy" id="634155"/>
    <lineage>
        <taxon>Bacteria</taxon>
        <taxon>Pseudomonadati</taxon>
        <taxon>Pseudomonadota</taxon>
        <taxon>Gammaproteobacteria</taxon>
        <taxon>Lysobacterales</taxon>
        <taxon>Rhodanobacteraceae</taxon>
        <taxon>Pseudofulvimonas</taxon>
    </lineage>
</organism>
<protein>
    <submittedName>
        <fullName evidence="5">FG-GAP repeat protein</fullName>
    </submittedName>
</protein>
<keyword evidence="2" id="KW-0677">Repeat</keyword>
<evidence type="ECO:0000313" key="5">
    <source>
        <dbReference type="EMBL" id="TCT00329.1"/>
    </source>
</evidence>
<feature type="chain" id="PRO_5020497033" evidence="4">
    <location>
        <begin position="29"/>
        <end position="484"/>
    </location>
</feature>